<dbReference type="Proteomes" id="UP000245119">
    <property type="component" value="Linkage Group LG1"/>
</dbReference>
<dbReference type="OrthoDB" id="6095332at2759"/>
<gene>
    <name evidence="2" type="ORF">C0Q70_00289</name>
</gene>
<comment type="caution">
    <text evidence="2">The sequence shown here is derived from an EMBL/GenBank/DDBJ whole genome shotgun (WGS) entry which is preliminary data.</text>
</comment>
<evidence type="ECO:0000259" key="1">
    <source>
        <dbReference type="PROSITE" id="PS50104"/>
    </source>
</evidence>
<protein>
    <recommendedName>
        <fullName evidence="1">TIR domain-containing protein</fullName>
    </recommendedName>
</protein>
<dbReference type="SUPFAM" id="SSF52200">
    <property type="entry name" value="Toll/Interleukin receptor TIR domain"/>
    <property type="match status" value="1"/>
</dbReference>
<proteinExistence type="predicted"/>
<sequence>MAIWKFAEHELDTRVEKNFIVVEESRRFDENETRTSQSVIEEYRYREEDIAFTCEEDTIGFPGSNPYVEVIWKRNGKLLPSLRRYQQELIITPLPYDVYNYTHELVPENYPPMAIFKVIATLKIYQPLPCLRLGYIDRREDLDDAKTKFSNEHFDIFISHVDWKLNLMIDQILPVLHGHEQRVCTSELDIPPNLPILSAVSTAIDNSTRYIIIWSSEYKNDELKLNMEVEMIGHKSIYSKKFCKSPLLIIKLDGCPLLPWMRSFEVHNWTTTLSREDHLRRLSRWVQKGVKRDTKLSLCKQSTF</sequence>
<dbReference type="InterPro" id="IPR035897">
    <property type="entry name" value="Toll_tir_struct_dom_sf"/>
</dbReference>
<dbReference type="InterPro" id="IPR000157">
    <property type="entry name" value="TIR_dom"/>
</dbReference>
<feature type="domain" description="TIR" evidence="1">
    <location>
        <begin position="152"/>
        <end position="298"/>
    </location>
</feature>
<reference evidence="2 3" key="1">
    <citation type="submission" date="2018-04" db="EMBL/GenBank/DDBJ databases">
        <title>The genome of golden apple snail Pomacea canaliculata provides insight into stress tolerance and invasive adaptation.</title>
        <authorList>
            <person name="Liu C."/>
            <person name="Liu B."/>
            <person name="Ren Y."/>
            <person name="Zhang Y."/>
            <person name="Wang H."/>
            <person name="Li S."/>
            <person name="Jiang F."/>
            <person name="Yin L."/>
            <person name="Zhang G."/>
            <person name="Qian W."/>
            <person name="Fan W."/>
        </authorList>
    </citation>
    <scope>NUCLEOTIDE SEQUENCE [LARGE SCALE GENOMIC DNA]</scope>
    <source>
        <strain evidence="2">SZHN2017</strain>
        <tissue evidence="2">Muscle</tissue>
    </source>
</reference>
<dbReference type="Gene3D" id="3.40.50.10140">
    <property type="entry name" value="Toll/interleukin-1 receptor homology (TIR) domain"/>
    <property type="match status" value="1"/>
</dbReference>
<dbReference type="EMBL" id="PZQS01000001">
    <property type="protein sequence ID" value="PVD37689.1"/>
    <property type="molecule type" value="Genomic_DNA"/>
</dbReference>
<dbReference type="PROSITE" id="PS50104">
    <property type="entry name" value="TIR"/>
    <property type="match status" value="1"/>
</dbReference>
<evidence type="ECO:0000313" key="2">
    <source>
        <dbReference type="EMBL" id="PVD37689.1"/>
    </source>
</evidence>
<accession>A0A2T7PW98</accession>
<dbReference type="GO" id="GO:0007165">
    <property type="term" value="P:signal transduction"/>
    <property type="evidence" value="ECO:0007669"/>
    <property type="project" value="InterPro"/>
</dbReference>
<organism evidence="2 3">
    <name type="scientific">Pomacea canaliculata</name>
    <name type="common">Golden apple snail</name>
    <dbReference type="NCBI Taxonomy" id="400727"/>
    <lineage>
        <taxon>Eukaryota</taxon>
        <taxon>Metazoa</taxon>
        <taxon>Spiralia</taxon>
        <taxon>Lophotrochozoa</taxon>
        <taxon>Mollusca</taxon>
        <taxon>Gastropoda</taxon>
        <taxon>Caenogastropoda</taxon>
        <taxon>Architaenioglossa</taxon>
        <taxon>Ampullarioidea</taxon>
        <taxon>Ampullariidae</taxon>
        <taxon>Pomacea</taxon>
    </lineage>
</organism>
<keyword evidence="3" id="KW-1185">Reference proteome</keyword>
<dbReference type="AlphaFoldDB" id="A0A2T7PW98"/>
<evidence type="ECO:0000313" key="3">
    <source>
        <dbReference type="Proteomes" id="UP000245119"/>
    </source>
</evidence>
<name>A0A2T7PW98_POMCA</name>